<organism evidence="2 3">
    <name type="scientific">Hesseltinella vesiculosa</name>
    <dbReference type="NCBI Taxonomy" id="101127"/>
    <lineage>
        <taxon>Eukaryota</taxon>
        <taxon>Fungi</taxon>
        <taxon>Fungi incertae sedis</taxon>
        <taxon>Mucoromycota</taxon>
        <taxon>Mucoromycotina</taxon>
        <taxon>Mucoromycetes</taxon>
        <taxon>Mucorales</taxon>
        <taxon>Cunninghamellaceae</taxon>
        <taxon>Hesseltinella</taxon>
    </lineage>
</organism>
<name>A0A1X2GCJ0_9FUNG</name>
<feature type="region of interest" description="Disordered" evidence="1">
    <location>
        <begin position="306"/>
        <end position="340"/>
    </location>
</feature>
<evidence type="ECO:0000313" key="3">
    <source>
        <dbReference type="Proteomes" id="UP000242146"/>
    </source>
</evidence>
<reference evidence="2 3" key="1">
    <citation type="submission" date="2016-07" db="EMBL/GenBank/DDBJ databases">
        <title>Pervasive Adenine N6-methylation of Active Genes in Fungi.</title>
        <authorList>
            <consortium name="DOE Joint Genome Institute"/>
            <person name="Mondo S.J."/>
            <person name="Dannebaum R.O."/>
            <person name="Kuo R.C."/>
            <person name="Labutti K."/>
            <person name="Haridas S."/>
            <person name="Kuo A."/>
            <person name="Salamov A."/>
            <person name="Ahrendt S.R."/>
            <person name="Lipzen A."/>
            <person name="Sullivan W."/>
            <person name="Andreopoulos W.B."/>
            <person name="Clum A."/>
            <person name="Lindquist E."/>
            <person name="Daum C."/>
            <person name="Ramamoorthy G.K."/>
            <person name="Gryganskyi A."/>
            <person name="Culley D."/>
            <person name="Magnuson J.K."/>
            <person name="James T.Y."/>
            <person name="O'Malley M.A."/>
            <person name="Stajich J.E."/>
            <person name="Spatafora J.W."/>
            <person name="Visel A."/>
            <person name="Grigoriev I.V."/>
        </authorList>
    </citation>
    <scope>NUCLEOTIDE SEQUENCE [LARGE SCALE GENOMIC DNA]</scope>
    <source>
        <strain evidence="2 3">NRRL 3301</strain>
    </source>
</reference>
<feature type="compositionally biased region" description="Acidic residues" evidence="1">
    <location>
        <begin position="229"/>
        <end position="243"/>
    </location>
</feature>
<dbReference type="EMBL" id="MCGT01000023">
    <property type="protein sequence ID" value="ORX50592.1"/>
    <property type="molecule type" value="Genomic_DNA"/>
</dbReference>
<evidence type="ECO:0000256" key="1">
    <source>
        <dbReference type="SAM" id="MobiDB-lite"/>
    </source>
</evidence>
<dbReference type="STRING" id="101127.A0A1X2GCJ0"/>
<feature type="region of interest" description="Disordered" evidence="1">
    <location>
        <begin position="1"/>
        <end position="24"/>
    </location>
</feature>
<keyword evidence="3" id="KW-1185">Reference proteome</keyword>
<feature type="compositionally biased region" description="Acidic residues" evidence="1">
    <location>
        <begin position="277"/>
        <end position="289"/>
    </location>
</feature>
<sequence>MLYVESPYTSSVSEQDAYTTPTNGHTAVHTIDVDLDRDMTPLPTSLPATFEDDQELEQEELFFTDKQGLYAYISDEDFETANRAFHATINKFSRQNYHGRRSAYTFLENWCLHSIYSKSQQILLGMPHIRPMVLLNGDDFMFTPPLLQQEDDDEEYYLDDHALDLPLPVGDHGQPGLFEEDVMDEDGIVIMSAPDPPPLPTVLTETTWMKNQHSFHAMPAYEDIRQPDNDDDDDDDDPQDEPSWDNAKPPFSEELIHWYRSTERQRPPSTILNYPLQEDEDDNSPAVEDDHDLHTVTSLIMTSSPLSSVNDLQLPPPTLYGTSSSSSSSSQHDSSSILSDPPLHITPSWIKTTAAPLGLEDPLLASVKDVLDIAQSYRQQPSPLHFLSCVYQIWQVFFLTAELMLAMLWTKPNQPLLPL</sequence>
<comment type="caution">
    <text evidence="2">The sequence shown here is derived from an EMBL/GenBank/DDBJ whole genome shotgun (WGS) entry which is preliminary data.</text>
</comment>
<dbReference type="AlphaFoldDB" id="A0A1X2GCJ0"/>
<dbReference type="OrthoDB" id="2281294at2759"/>
<feature type="region of interest" description="Disordered" evidence="1">
    <location>
        <begin position="223"/>
        <end position="252"/>
    </location>
</feature>
<protein>
    <submittedName>
        <fullName evidence="2">Uncharacterized protein</fullName>
    </submittedName>
</protein>
<dbReference type="Proteomes" id="UP000242146">
    <property type="component" value="Unassembled WGS sequence"/>
</dbReference>
<proteinExistence type="predicted"/>
<feature type="region of interest" description="Disordered" evidence="1">
    <location>
        <begin position="268"/>
        <end position="289"/>
    </location>
</feature>
<gene>
    <name evidence="2" type="ORF">DM01DRAFT_1337751</name>
</gene>
<feature type="compositionally biased region" description="Low complexity" evidence="1">
    <location>
        <begin position="323"/>
        <end position="339"/>
    </location>
</feature>
<feature type="compositionally biased region" description="Polar residues" evidence="1">
    <location>
        <begin position="7"/>
        <end position="24"/>
    </location>
</feature>
<evidence type="ECO:0000313" key="2">
    <source>
        <dbReference type="EMBL" id="ORX50592.1"/>
    </source>
</evidence>
<accession>A0A1X2GCJ0</accession>